<evidence type="ECO:0000313" key="2">
    <source>
        <dbReference type="Proteomes" id="UP001403385"/>
    </source>
</evidence>
<evidence type="ECO:0000313" key="1">
    <source>
        <dbReference type="EMBL" id="MEN7551083.1"/>
    </source>
</evidence>
<dbReference type="Pfam" id="PF06718">
    <property type="entry name" value="DUF1203"/>
    <property type="match status" value="1"/>
</dbReference>
<dbReference type="InterPro" id="IPR009593">
    <property type="entry name" value="DUF1203"/>
</dbReference>
<dbReference type="AlphaFoldDB" id="A0AAW9SF00"/>
<reference evidence="1 2" key="1">
    <citation type="submission" date="2024-04" db="EMBL/GenBank/DDBJ databases">
        <title>Novel genus in family Flammeovirgaceae.</title>
        <authorList>
            <person name="Nguyen T.H."/>
            <person name="Vuong T.Q."/>
            <person name="Le H."/>
            <person name="Kim S.-G."/>
        </authorList>
    </citation>
    <scope>NUCLEOTIDE SEQUENCE [LARGE SCALE GENOMIC DNA]</scope>
    <source>
        <strain evidence="1 2">JCM 23209</strain>
    </source>
</reference>
<gene>
    <name evidence="1" type="ORF">AAG747_24390</name>
</gene>
<dbReference type="EMBL" id="JBDKWZ010000019">
    <property type="protein sequence ID" value="MEN7551083.1"/>
    <property type="molecule type" value="Genomic_DNA"/>
</dbReference>
<name>A0AAW9SF00_9BACT</name>
<organism evidence="1 2">
    <name type="scientific">Rapidithrix thailandica</name>
    <dbReference type="NCBI Taxonomy" id="413964"/>
    <lineage>
        <taxon>Bacteria</taxon>
        <taxon>Pseudomonadati</taxon>
        <taxon>Bacteroidota</taxon>
        <taxon>Cytophagia</taxon>
        <taxon>Cytophagales</taxon>
        <taxon>Flammeovirgaceae</taxon>
        <taxon>Rapidithrix</taxon>
    </lineage>
</organism>
<dbReference type="RefSeq" id="WP_346823865.1">
    <property type="nucleotide sequence ID" value="NZ_JBDKWZ010000019.1"/>
</dbReference>
<proteinExistence type="predicted"/>
<sequence>MKTNFQVEAIDVSEINHLFQLGEEELSNFGAEWKTVNRATGYPCRVSLQESPMGEEVLLFAFKHHPVSSPYQASGPVFVRKNVETARLKPNELPAMLQSRLLSLRGYNRKGNLEESRTVEGKQLRGYLEEVFENQNVKYIHIHNSGAGCYMCNVKRVN</sequence>
<accession>A0AAW9SF00</accession>
<protein>
    <submittedName>
        <fullName evidence="1">DUF1203 domain-containing protein</fullName>
    </submittedName>
</protein>
<comment type="caution">
    <text evidence="1">The sequence shown here is derived from an EMBL/GenBank/DDBJ whole genome shotgun (WGS) entry which is preliminary data.</text>
</comment>
<keyword evidence="2" id="KW-1185">Reference proteome</keyword>
<dbReference type="PIRSF" id="PIRSF034110">
    <property type="entry name" value="DUF1203"/>
    <property type="match status" value="1"/>
</dbReference>
<dbReference type="Proteomes" id="UP001403385">
    <property type="component" value="Unassembled WGS sequence"/>
</dbReference>